<evidence type="ECO:0000313" key="3">
    <source>
        <dbReference type="Proteomes" id="UP000638560"/>
    </source>
</evidence>
<keyword evidence="3" id="KW-1185">Reference proteome</keyword>
<feature type="region of interest" description="Disordered" evidence="1">
    <location>
        <begin position="392"/>
        <end position="432"/>
    </location>
</feature>
<reference evidence="2 3" key="1">
    <citation type="submission" date="2020-11" db="EMBL/GenBank/DDBJ databases">
        <title>A novel isolate from a Black sea contaminated sediment with potential to produce alkanes: Plantactinospora alkalitolerans sp. nov.</title>
        <authorList>
            <person name="Carro L."/>
            <person name="Veyisoglu A."/>
            <person name="Guven K."/>
            <person name="Schumann P."/>
            <person name="Klenk H.-P."/>
            <person name="Sahin N."/>
        </authorList>
    </citation>
    <scope>NUCLEOTIDE SEQUENCE [LARGE SCALE GENOMIC DNA]</scope>
    <source>
        <strain evidence="2 3">S1510</strain>
    </source>
</reference>
<proteinExistence type="predicted"/>
<gene>
    <name evidence="2" type="ORF">I0C86_10855</name>
</gene>
<dbReference type="Proteomes" id="UP000638560">
    <property type="component" value="Unassembled WGS sequence"/>
</dbReference>
<dbReference type="EMBL" id="JADPUN010000119">
    <property type="protein sequence ID" value="MBF9129464.1"/>
    <property type="molecule type" value="Genomic_DNA"/>
</dbReference>
<sequence length="432" mass="49685">MTEIVNTWQASPYPVVEHRSLNPPPKRGPMGLGRRFRQLGEVPRPQGHQVLVYRVDGQYVLDGDGLRLDDELVLTATHVSLIDMRRDAQVMVLLMIPSRDDSEFALQVTFSCTVTDAVTVVRDGVVDAEVLLRGYLKSHSKIFELGLDYALTQLNAVRRVATAQVRAYATVKPLIVPGLRVQLASVELLTPEEFRKLGADLRTQDMENRLTQERMRFEQERERIAREHEQSLEAQRREFERLMRQENDTPIVDPREAIWLAYTEGKLDTREMQQQLAELEDRKFTRDQQAEEMQREERRQQQAWDREKERLDIEARTRAAEVDAGNRQQERQWAREGQARAEQHARDNQIRQLDTKLEVLRELAKRGQLDWVNVNVDQLVADLVPTAAQISGAEVPALTDGPGRTDGGGQNRPERDADEAEMEAEVRDEDVD</sequence>
<feature type="compositionally biased region" description="Basic and acidic residues" evidence="1">
    <location>
        <begin position="279"/>
        <end position="321"/>
    </location>
</feature>
<protein>
    <recommendedName>
        <fullName evidence="4">Band 7 domain-containing protein</fullName>
    </recommendedName>
</protein>
<comment type="caution">
    <text evidence="2">The sequence shown here is derived from an EMBL/GenBank/DDBJ whole genome shotgun (WGS) entry which is preliminary data.</text>
</comment>
<feature type="compositionally biased region" description="Acidic residues" evidence="1">
    <location>
        <begin position="416"/>
        <end position="432"/>
    </location>
</feature>
<evidence type="ECO:0000313" key="2">
    <source>
        <dbReference type="EMBL" id="MBF9129464.1"/>
    </source>
</evidence>
<organism evidence="2 3">
    <name type="scientific">Plantactinospora alkalitolerans</name>
    <dbReference type="NCBI Taxonomy" id="2789879"/>
    <lineage>
        <taxon>Bacteria</taxon>
        <taxon>Bacillati</taxon>
        <taxon>Actinomycetota</taxon>
        <taxon>Actinomycetes</taxon>
        <taxon>Micromonosporales</taxon>
        <taxon>Micromonosporaceae</taxon>
        <taxon>Plantactinospora</taxon>
    </lineage>
</organism>
<evidence type="ECO:0000256" key="1">
    <source>
        <dbReference type="SAM" id="MobiDB-lite"/>
    </source>
</evidence>
<accession>A0ABS0GTU5</accession>
<evidence type="ECO:0008006" key="4">
    <source>
        <dbReference type="Google" id="ProtNLM"/>
    </source>
</evidence>
<feature type="region of interest" description="Disordered" evidence="1">
    <location>
        <begin position="279"/>
        <end position="347"/>
    </location>
</feature>
<name>A0ABS0GTU5_9ACTN</name>
<feature type="compositionally biased region" description="Basic and acidic residues" evidence="1">
    <location>
        <begin position="328"/>
        <end position="347"/>
    </location>
</feature>
<dbReference type="RefSeq" id="WP_196201096.1">
    <property type="nucleotide sequence ID" value="NZ_JADPUN010000119.1"/>
</dbReference>